<protein>
    <submittedName>
        <fullName evidence="2">Uncharacterized protein</fullName>
    </submittedName>
</protein>
<name>A0ABQ6JFR8_9ACTN</name>
<dbReference type="Pfam" id="PF18934">
    <property type="entry name" value="DUF5682"/>
    <property type="match status" value="1"/>
</dbReference>
<evidence type="ECO:0000313" key="2">
    <source>
        <dbReference type="EMBL" id="GMA86244.1"/>
    </source>
</evidence>
<comment type="caution">
    <text evidence="2">The sequence shown here is derived from an EMBL/GenBank/DDBJ whole genome shotgun (WGS) entry which is preliminary data.</text>
</comment>
<dbReference type="EMBL" id="BSUZ01000001">
    <property type="protein sequence ID" value="GMA86244.1"/>
    <property type="molecule type" value="Genomic_DNA"/>
</dbReference>
<dbReference type="InterPro" id="IPR043737">
    <property type="entry name" value="DUF5682"/>
</dbReference>
<proteinExistence type="predicted"/>
<dbReference type="Proteomes" id="UP001157017">
    <property type="component" value="Unassembled WGS sequence"/>
</dbReference>
<organism evidence="2 3">
    <name type="scientific">Angustibacter aerolatus</name>
    <dbReference type="NCBI Taxonomy" id="1162965"/>
    <lineage>
        <taxon>Bacteria</taxon>
        <taxon>Bacillati</taxon>
        <taxon>Actinomycetota</taxon>
        <taxon>Actinomycetes</taxon>
        <taxon>Kineosporiales</taxon>
        <taxon>Kineosporiaceae</taxon>
    </lineage>
</organism>
<feature type="region of interest" description="Disordered" evidence="1">
    <location>
        <begin position="27"/>
        <end position="48"/>
    </location>
</feature>
<gene>
    <name evidence="2" type="ORF">GCM10025868_14940</name>
</gene>
<keyword evidence="3" id="KW-1185">Reference proteome</keyword>
<accession>A0ABQ6JFR8</accession>
<reference evidence="3" key="1">
    <citation type="journal article" date="2019" name="Int. J. Syst. Evol. Microbiol.">
        <title>The Global Catalogue of Microorganisms (GCM) 10K type strain sequencing project: providing services to taxonomists for standard genome sequencing and annotation.</title>
        <authorList>
            <consortium name="The Broad Institute Genomics Platform"/>
            <consortium name="The Broad Institute Genome Sequencing Center for Infectious Disease"/>
            <person name="Wu L."/>
            <person name="Ma J."/>
        </authorList>
    </citation>
    <scope>NUCLEOTIDE SEQUENCE [LARGE SCALE GENOMIC DNA]</scope>
    <source>
        <strain evidence="3">NBRC 108730</strain>
    </source>
</reference>
<evidence type="ECO:0000256" key="1">
    <source>
        <dbReference type="SAM" id="MobiDB-lite"/>
    </source>
</evidence>
<sequence>MARVDEPTFDDLLPLLRRTFSRHERADRRRLGERLRHRGGAAPAGSASLEPDLERALPALRRTAALLGVEVP</sequence>
<evidence type="ECO:0000313" key="3">
    <source>
        <dbReference type="Proteomes" id="UP001157017"/>
    </source>
</evidence>